<evidence type="ECO:0000313" key="1">
    <source>
        <dbReference type="EMBL" id="AAD12376.1"/>
    </source>
</evidence>
<feature type="non-terminal residue" evidence="1">
    <location>
        <position position="1"/>
    </location>
</feature>
<name>Q49245_MYCGT</name>
<organism evidence="1">
    <name type="scientific">Mycoplasmoides genitalium</name>
    <name type="common">Mycoplasma genitalium</name>
    <dbReference type="NCBI Taxonomy" id="2097"/>
    <lineage>
        <taxon>Bacteria</taxon>
        <taxon>Bacillati</taxon>
        <taxon>Mycoplasmatota</taxon>
        <taxon>Mycoplasmoidales</taxon>
        <taxon>Mycoplasmoidaceae</taxon>
        <taxon>Mycoplasmoides</taxon>
    </lineage>
</organism>
<dbReference type="AlphaFoldDB" id="Q49245"/>
<accession>Q49245</accession>
<reference evidence="1" key="1">
    <citation type="thesis" date="1992" institute="Microbiology and Immunology" country="University of North Carolina Medical School">
        <title>Characterization and analysis of the Mycoplasma genitalium genome.</title>
        <authorList>
            <person name="Peterson S.N."/>
        </authorList>
    </citation>
    <scope>NUCLEOTIDE SEQUENCE</scope>
</reference>
<protein>
    <submittedName>
        <fullName evidence="1">MgPa</fullName>
    </submittedName>
</protein>
<dbReference type="EMBL" id="U02105">
    <property type="protein sequence ID" value="AAD12376.1"/>
    <property type="molecule type" value="Genomic_DNA"/>
</dbReference>
<proteinExistence type="predicted"/>
<sequence length="39" mass="4833">ALDFYQIFIYLIFKKVANFYQFIGQRSRKFFLVFYLLNG</sequence>
<reference evidence="1" key="2">
    <citation type="journal article" date="1993" name="J. Bacteriol.">
        <title>A survey of the Mycoplasma genitalium genome by using random sequencing.</title>
        <authorList>
            <person name="Peterson S.N."/>
            <person name="Hu P.-C."/>
            <person name="Bott K.F."/>
            <person name="Hutchison C.A. III"/>
        </authorList>
    </citation>
    <scope>NUCLEOTIDE SEQUENCE</scope>
</reference>